<feature type="compositionally biased region" description="Basic and acidic residues" evidence="1">
    <location>
        <begin position="104"/>
        <end position="124"/>
    </location>
</feature>
<sequence>GHHLTRHGAAEGGPARVDRPVGARAGLPALRHGPHRAAPRGAGPVRRPPAHRRAAAVDHRRVRVHGGRRARHHGHARRPDRAAPAADGRGGGVRGRVGAGGVLDDARDAHPQPRPARDRGRDGGAVHAVADLPHVHRPGGALARRRDLDQRVLRGQRDRAGARRPGAGMVLVGRGVPAGTAGDGGAAGARPARAARVPRPRRRAARPAQRGAVGARPARGGVRAQGARRARPLARGAGRRRRRSRRRGAVGAAAAAPGRPDDRRGAVPAARLPRRARRQLPGDLRDGRLLPVHRAVPPARRGPVAAGGRAVVAAGGARLRRRLAARAAAARRGRAVPGRRG</sequence>
<feature type="compositionally biased region" description="Low complexity" evidence="1">
    <location>
        <begin position="249"/>
        <end position="258"/>
    </location>
</feature>
<name>A0A6J4Q9E7_9PSEU</name>
<evidence type="ECO:0000313" key="2">
    <source>
        <dbReference type="EMBL" id="CAA9431508.1"/>
    </source>
</evidence>
<feature type="compositionally biased region" description="Basic residues" evidence="1">
    <location>
        <begin position="196"/>
        <end position="205"/>
    </location>
</feature>
<feature type="region of interest" description="Disordered" evidence="1">
    <location>
        <begin position="1"/>
        <end position="286"/>
    </location>
</feature>
<protein>
    <submittedName>
        <fullName evidence="2">Uncharacterized MFS-type transporter</fullName>
    </submittedName>
</protein>
<feature type="compositionally biased region" description="Basic residues" evidence="1">
    <location>
        <begin position="226"/>
        <end position="248"/>
    </location>
</feature>
<feature type="compositionally biased region" description="Gly residues" evidence="1">
    <location>
        <begin position="88"/>
        <end position="101"/>
    </location>
</feature>
<organism evidence="2">
    <name type="scientific">uncultured Pseudonocardia sp</name>
    <dbReference type="NCBI Taxonomy" id="211455"/>
    <lineage>
        <taxon>Bacteria</taxon>
        <taxon>Bacillati</taxon>
        <taxon>Actinomycetota</taxon>
        <taxon>Actinomycetes</taxon>
        <taxon>Pseudonocardiales</taxon>
        <taxon>Pseudonocardiaceae</taxon>
        <taxon>Pseudonocardia</taxon>
        <taxon>environmental samples</taxon>
    </lineage>
</organism>
<dbReference type="AlphaFoldDB" id="A0A6J4Q9E7"/>
<reference evidence="2" key="1">
    <citation type="submission" date="2020-02" db="EMBL/GenBank/DDBJ databases">
        <authorList>
            <person name="Meier V. D."/>
        </authorList>
    </citation>
    <scope>NUCLEOTIDE SEQUENCE</scope>
    <source>
        <strain evidence="2">AVDCRST_MAG66</strain>
    </source>
</reference>
<feature type="compositionally biased region" description="Low complexity" evidence="1">
    <location>
        <begin position="163"/>
        <end position="180"/>
    </location>
</feature>
<proteinExistence type="predicted"/>
<feature type="compositionally biased region" description="Basic residues" evidence="1">
    <location>
        <begin position="48"/>
        <end position="78"/>
    </location>
</feature>
<feature type="compositionally biased region" description="Basic and acidic residues" evidence="1">
    <location>
        <begin position="144"/>
        <end position="161"/>
    </location>
</feature>
<feature type="non-terminal residue" evidence="2">
    <location>
        <position position="1"/>
    </location>
</feature>
<feature type="non-terminal residue" evidence="2">
    <location>
        <position position="341"/>
    </location>
</feature>
<evidence type="ECO:0000256" key="1">
    <source>
        <dbReference type="SAM" id="MobiDB-lite"/>
    </source>
</evidence>
<gene>
    <name evidence="2" type="ORF">AVDCRST_MAG66-3342</name>
</gene>
<accession>A0A6J4Q9E7</accession>
<dbReference type="EMBL" id="CADCUS010000482">
    <property type="protein sequence ID" value="CAA9431508.1"/>
    <property type="molecule type" value="Genomic_DNA"/>
</dbReference>
<feature type="compositionally biased region" description="Low complexity" evidence="1">
    <location>
        <begin position="206"/>
        <end position="225"/>
    </location>
</feature>